<dbReference type="EMBL" id="KX223706">
    <property type="protein sequence ID" value="AOH69088.1"/>
    <property type="molecule type" value="Genomic_DNA"/>
</dbReference>
<organism evidence="4">
    <name type="scientific">Microplitis mediator bracovirus</name>
    <dbReference type="NCBI Taxonomy" id="1836595"/>
    <lineage>
        <taxon>Viruses</taxon>
        <taxon>Viruses incertae sedis</taxon>
        <taxon>Polydnaviriformidae</taxon>
        <taxon>Bracoviriform</taxon>
    </lineage>
</organism>
<evidence type="ECO:0000259" key="2">
    <source>
        <dbReference type="PROSITE" id="PS50055"/>
    </source>
</evidence>
<feature type="domain" description="Tyrosine-protein phosphatase" evidence="2">
    <location>
        <begin position="65"/>
        <end position="288"/>
    </location>
</feature>
<dbReference type="InterPro" id="IPR029021">
    <property type="entry name" value="Prot-tyrosine_phosphatase-like"/>
</dbReference>
<dbReference type="PROSITE" id="PS50055">
    <property type="entry name" value="TYR_PHOSPHATASE_PTP"/>
    <property type="match status" value="1"/>
</dbReference>
<evidence type="ECO:0000313" key="4">
    <source>
        <dbReference type="EMBL" id="AOH69088.1"/>
    </source>
</evidence>
<name>A0A1D5APE6_9VIRU</name>
<dbReference type="InterPro" id="IPR050348">
    <property type="entry name" value="Protein-Tyr_Phosphatase"/>
</dbReference>
<dbReference type="PROSITE" id="PS50056">
    <property type="entry name" value="TYR_PHOSPHATASE_2"/>
    <property type="match status" value="1"/>
</dbReference>
<dbReference type="Pfam" id="PF00102">
    <property type="entry name" value="Y_phosphatase"/>
    <property type="match status" value="1"/>
</dbReference>
<comment type="similarity">
    <text evidence="1">Belongs to the protein-tyrosine phosphatase family.</text>
</comment>
<dbReference type="InterPro" id="IPR003595">
    <property type="entry name" value="Tyr_Pase_cat"/>
</dbReference>
<dbReference type="PRINTS" id="PR00700">
    <property type="entry name" value="PRTYPHPHTASE"/>
</dbReference>
<dbReference type="PANTHER" id="PTHR19134">
    <property type="entry name" value="RECEPTOR-TYPE TYROSINE-PROTEIN PHOSPHATASE"/>
    <property type="match status" value="1"/>
</dbReference>
<evidence type="ECO:0000259" key="3">
    <source>
        <dbReference type="PROSITE" id="PS50056"/>
    </source>
</evidence>
<dbReference type="Gene3D" id="3.90.190.10">
    <property type="entry name" value="Protein tyrosine phosphatase superfamily"/>
    <property type="match status" value="1"/>
</dbReference>
<proteinExistence type="inferred from homology"/>
<dbReference type="PANTHER" id="PTHR19134:SF449">
    <property type="entry name" value="TYROSINE-PROTEIN PHOSPHATASE 1"/>
    <property type="match status" value="1"/>
</dbReference>
<sequence>MDTKSQRRNNGNQERVEASNFLSFMRRPNFIGTILQQHTQIIEESEIDYYLKMKTEHSDSQGPLRSLLCLPKNTHEADSDFFTVDGYNVKNKFLCTRNPKQDGVYQFWSMAFKKNIHIIVMLSPIDNLMRHRYWSTGEDSVFECREFRIETLHVNVEALYTTTTLLLKHKNSAVRKIVHFNYTGWPMDNISHHPKEFIRFIMTVNSAREEVDKLSTQNLHAPTPIMVHCSDGFNNSCVYCLLDICISEFGATNKVSLPNTFLKIRQQNRNAISQPENYVYCYQALYVWISSISNSLRN</sequence>
<dbReference type="SMART" id="SM00404">
    <property type="entry name" value="PTPc_motif"/>
    <property type="match status" value="1"/>
</dbReference>
<dbReference type="InterPro" id="IPR000242">
    <property type="entry name" value="PTP_cat"/>
</dbReference>
<gene>
    <name evidence="4" type="ORF">A6F54_13</name>
</gene>
<accession>A0A1D5APE6</accession>
<dbReference type="SMART" id="SM00194">
    <property type="entry name" value="PTPc"/>
    <property type="match status" value="1"/>
</dbReference>
<feature type="domain" description="Tyrosine specific protein phosphatases" evidence="3">
    <location>
        <begin position="195"/>
        <end position="279"/>
    </location>
</feature>
<dbReference type="SUPFAM" id="SSF52799">
    <property type="entry name" value="(Phosphotyrosine protein) phosphatases II"/>
    <property type="match status" value="1"/>
</dbReference>
<dbReference type="InterPro" id="IPR000387">
    <property type="entry name" value="Tyr_Pase_dom"/>
</dbReference>
<dbReference type="GO" id="GO:0004725">
    <property type="term" value="F:protein tyrosine phosphatase activity"/>
    <property type="evidence" value="ECO:0007669"/>
    <property type="project" value="InterPro"/>
</dbReference>
<dbReference type="CDD" id="cd00047">
    <property type="entry name" value="PTPc"/>
    <property type="match status" value="1"/>
</dbReference>
<protein>
    <submittedName>
        <fullName evidence="4">Uncharacterized protein</fullName>
    </submittedName>
</protein>
<evidence type="ECO:0000256" key="1">
    <source>
        <dbReference type="ARBA" id="ARBA00009580"/>
    </source>
</evidence>
<reference evidence="4" key="1">
    <citation type="journal article" date="2016" name="PLoS ONE">
        <title>Analysis of Genetic Variation across the Encapsidated Genome of Microplitis demolitor Bracovirus in Parasitoid Wasps.</title>
        <authorList>
            <person name="Burke G.R."/>
        </authorList>
    </citation>
    <scope>NUCLEOTIDE SEQUENCE</scope>
    <source>
        <strain evidence="4">UGA</strain>
    </source>
</reference>